<dbReference type="CDD" id="cd01949">
    <property type="entry name" value="GGDEF"/>
    <property type="match status" value="1"/>
</dbReference>
<comment type="caution">
    <text evidence="4">The sequence shown here is derived from an EMBL/GenBank/DDBJ whole genome shotgun (WGS) entry which is preliminary data.</text>
</comment>
<feature type="domain" description="GGDEF" evidence="3">
    <location>
        <begin position="583"/>
        <end position="715"/>
    </location>
</feature>
<dbReference type="FunFam" id="3.30.70.270:FF:000001">
    <property type="entry name" value="Diguanylate cyclase domain protein"/>
    <property type="match status" value="1"/>
</dbReference>
<dbReference type="PANTHER" id="PTHR44757">
    <property type="entry name" value="DIGUANYLATE CYCLASE DGCP"/>
    <property type="match status" value="1"/>
</dbReference>
<reference evidence="4" key="1">
    <citation type="journal article" date="2014" name="Int. J. Syst. Evol. Microbiol.">
        <title>Complete genome sequence of Corynebacterium casei LMG S-19264T (=DSM 44701T), isolated from a smear-ripened cheese.</title>
        <authorList>
            <consortium name="US DOE Joint Genome Institute (JGI-PGF)"/>
            <person name="Walter F."/>
            <person name="Albersmeier A."/>
            <person name="Kalinowski J."/>
            <person name="Ruckert C."/>
        </authorList>
    </citation>
    <scope>NUCLEOTIDE SEQUENCE</scope>
    <source>
        <strain evidence="4">CGMCC 1.12426</strain>
    </source>
</reference>
<evidence type="ECO:0000259" key="1">
    <source>
        <dbReference type="PROSITE" id="PS50112"/>
    </source>
</evidence>
<gene>
    <name evidence="4" type="ORF">GCM10011316_00040</name>
</gene>
<dbReference type="InterPro" id="IPR035965">
    <property type="entry name" value="PAS-like_dom_sf"/>
</dbReference>
<dbReference type="InterPro" id="IPR029787">
    <property type="entry name" value="Nucleotide_cyclase"/>
</dbReference>
<dbReference type="InterPro" id="IPR003018">
    <property type="entry name" value="GAF"/>
</dbReference>
<dbReference type="InterPro" id="IPR000700">
    <property type="entry name" value="PAS-assoc_C"/>
</dbReference>
<dbReference type="InterPro" id="IPR029016">
    <property type="entry name" value="GAF-like_dom_sf"/>
</dbReference>
<dbReference type="InterPro" id="IPR000160">
    <property type="entry name" value="GGDEF_dom"/>
</dbReference>
<dbReference type="InterPro" id="IPR001610">
    <property type="entry name" value="PAC"/>
</dbReference>
<evidence type="ECO:0000259" key="3">
    <source>
        <dbReference type="PROSITE" id="PS50887"/>
    </source>
</evidence>
<dbReference type="PROSITE" id="PS50112">
    <property type="entry name" value="PAS"/>
    <property type="match status" value="1"/>
</dbReference>
<dbReference type="Gene3D" id="3.30.450.20">
    <property type="entry name" value="PAS domain"/>
    <property type="match status" value="3"/>
</dbReference>
<dbReference type="Gene3D" id="3.30.70.270">
    <property type="match status" value="1"/>
</dbReference>
<evidence type="ECO:0000259" key="2">
    <source>
        <dbReference type="PROSITE" id="PS50113"/>
    </source>
</evidence>
<dbReference type="SUPFAM" id="SSF55073">
    <property type="entry name" value="Nucleotide cyclase"/>
    <property type="match status" value="1"/>
</dbReference>
<dbReference type="Proteomes" id="UP000605148">
    <property type="component" value="Unassembled WGS sequence"/>
</dbReference>
<dbReference type="SMART" id="SM00086">
    <property type="entry name" value="PAC"/>
    <property type="match status" value="2"/>
</dbReference>
<dbReference type="RefSeq" id="WP_150493194.1">
    <property type="nucleotide sequence ID" value="NZ_BMFA01000001.1"/>
</dbReference>
<dbReference type="PROSITE" id="PS50887">
    <property type="entry name" value="GGDEF"/>
    <property type="match status" value="1"/>
</dbReference>
<dbReference type="InterPro" id="IPR043128">
    <property type="entry name" value="Rev_trsase/Diguanyl_cyclase"/>
</dbReference>
<evidence type="ECO:0000313" key="4">
    <source>
        <dbReference type="EMBL" id="GGB31968.1"/>
    </source>
</evidence>
<organism evidence="4 5">
    <name type="scientific">Roseibium aquae</name>
    <dbReference type="NCBI Taxonomy" id="1323746"/>
    <lineage>
        <taxon>Bacteria</taxon>
        <taxon>Pseudomonadati</taxon>
        <taxon>Pseudomonadota</taxon>
        <taxon>Alphaproteobacteria</taxon>
        <taxon>Hyphomicrobiales</taxon>
        <taxon>Stappiaceae</taxon>
        <taxon>Roseibium</taxon>
    </lineage>
</organism>
<dbReference type="AlphaFoldDB" id="A0A916T6D8"/>
<dbReference type="NCBIfam" id="TIGR00254">
    <property type="entry name" value="GGDEF"/>
    <property type="match status" value="1"/>
</dbReference>
<protein>
    <recommendedName>
        <fullName evidence="6">PAS domain S-box-containing protein/diguanylate cyclase (GGDEF)-like protein</fullName>
    </recommendedName>
</protein>
<keyword evidence="5" id="KW-1185">Reference proteome</keyword>
<dbReference type="Pfam" id="PF08448">
    <property type="entry name" value="PAS_4"/>
    <property type="match status" value="1"/>
</dbReference>
<dbReference type="SMART" id="SM00091">
    <property type="entry name" value="PAS"/>
    <property type="match status" value="3"/>
</dbReference>
<dbReference type="NCBIfam" id="TIGR00229">
    <property type="entry name" value="sensory_box"/>
    <property type="match status" value="2"/>
</dbReference>
<dbReference type="CDD" id="cd00130">
    <property type="entry name" value="PAS"/>
    <property type="match status" value="2"/>
</dbReference>
<feature type="domain" description="PAC" evidence="2">
    <location>
        <begin position="334"/>
        <end position="386"/>
    </location>
</feature>
<dbReference type="SUPFAM" id="SSF55785">
    <property type="entry name" value="PYP-like sensor domain (PAS domain)"/>
    <property type="match status" value="3"/>
</dbReference>
<dbReference type="PROSITE" id="PS50113">
    <property type="entry name" value="PAC"/>
    <property type="match status" value="1"/>
</dbReference>
<evidence type="ECO:0008006" key="6">
    <source>
        <dbReference type="Google" id="ProtNLM"/>
    </source>
</evidence>
<dbReference type="SUPFAM" id="SSF55781">
    <property type="entry name" value="GAF domain-like"/>
    <property type="match status" value="1"/>
</dbReference>
<evidence type="ECO:0000313" key="5">
    <source>
        <dbReference type="Proteomes" id="UP000605148"/>
    </source>
</evidence>
<dbReference type="GO" id="GO:0003824">
    <property type="term" value="F:catalytic activity"/>
    <property type="evidence" value="ECO:0007669"/>
    <property type="project" value="UniProtKB-ARBA"/>
</dbReference>
<dbReference type="InterPro" id="IPR052155">
    <property type="entry name" value="Biofilm_reg_signaling"/>
</dbReference>
<dbReference type="InterPro" id="IPR000014">
    <property type="entry name" value="PAS"/>
</dbReference>
<dbReference type="Pfam" id="PF13426">
    <property type="entry name" value="PAS_9"/>
    <property type="match status" value="1"/>
</dbReference>
<accession>A0A916T6D8</accession>
<dbReference type="Pfam" id="PF12860">
    <property type="entry name" value="PAS_7"/>
    <property type="match status" value="1"/>
</dbReference>
<name>A0A916T6D8_9HYPH</name>
<dbReference type="PANTHER" id="PTHR44757:SF2">
    <property type="entry name" value="BIOFILM ARCHITECTURE MAINTENANCE PROTEIN MBAA"/>
    <property type="match status" value="1"/>
</dbReference>
<dbReference type="Pfam" id="PF00990">
    <property type="entry name" value="GGDEF"/>
    <property type="match status" value="1"/>
</dbReference>
<dbReference type="Gene3D" id="3.30.450.40">
    <property type="match status" value="1"/>
</dbReference>
<dbReference type="EMBL" id="BMFA01000001">
    <property type="protein sequence ID" value="GGB31968.1"/>
    <property type="molecule type" value="Genomic_DNA"/>
</dbReference>
<feature type="domain" description="PAS" evidence="1">
    <location>
        <begin position="7"/>
        <end position="67"/>
    </location>
</feature>
<dbReference type="Pfam" id="PF01590">
    <property type="entry name" value="GAF"/>
    <property type="match status" value="1"/>
</dbReference>
<proteinExistence type="predicted"/>
<reference evidence="4" key="2">
    <citation type="submission" date="2020-09" db="EMBL/GenBank/DDBJ databases">
        <authorList>
            <person name="Sun Q."/>
            <person name="Zhou Y."/>
        </authorList>
    </citation>
    <scope>NUCLEOTIDE SEQUENCE</scope>
    <source>
        <strain evidence="4">CGMCC 1.12426</strain>
    </source>
</reference>
<dbReference type="SMART" id="SM00267">
    <property type="entry name" value="GGDEF"/>
    <property type="match status" value="1"/>
</dbReference>
<dbReference type="OrthoDB" id="9812260at2"/>
<dbReference type="InterPro" id="IPR013656">
    <property type="entry name" value="PAS_4"/>
</dbReference>
<dbReference type="SMART" id="SM00065">
    <property type="entry name" value="GAF"/>
    <property type="match status" value="1"/>
</dbReference>
<sequence>MNDVTAVELDLEATFGAIPDCVLITNPDNQLVYANRSAEAALGYSRSELDGLDAADIFADPDDHKRFYMPSGSRSVGTAPRTQVLMKRKSGEAFSAEIVNASLVNTGGTNLGSLILARDISDRLSAEMAAREAAQTLEDAMEAISEGFALYDKDDRLIIFNEKYREIYEQSANALIPGRTFEEIVAYGLSQNQYNTGDKSQGDWLAERVRRHQAADGALVEQNLADGRWLQISEHRTRSGGIAGIRTDITALKQAQAATRAAYASLETLANSLSCSIVEADRDGICKFVNRIAAEWFATSPEQLKGTRIRERLPKAYLDSSITQFEKALGGESSTMEINMLFPDGMTRDVLLEYIPKYNEFNEIEGVITYAVDITERKTTERTLAELYAITSTRELGQDEKINLIVRLGCEHFGLPFGIISHVIEDRYTVVRAESPNGEIQVGEQYDLGETFCAKTLQSDSAFAVSHTAESELASHPCARKFPLQAYIGAPLLVDGEVYGTINFSGPEPRRREFSPTDCEIIRQFADWVGHEIARHRDHEALMEAKIRMERIASIDDLTGIMNRRAFLERASTEVARFRRTRRPFTTIMMDVDHFKTINDTYGHAVGDEVLKQFAALVNGALRAVDVFGRVGGEEFCLLLHNTTIEDGLLVADRIRAKIANSCSVAPVEWDVTCSMGLTTIEDGDVDISALLQRADNALYRAKEEGRNRCVIYSRQKDLATI</sequence>